<evidence type="ECO:0000256" key="1">
    <source>
        <dbReference type="SAM" id="Phobius"/>
    </source>
</evidence>
<dbReference type="EMBL" id="JABWUV010000010">
    <property type="protein sequence ID" value="KAF6324927.1"/>
    <property type="molecule type" value="Genomic_DNA"/>
</dbReference>
<evidence type="ECO:0000313" key="3">
    <source>
        <dbReference type="Proteomes" id="UP000527355"/>
    </source>
</evidence>
<keyword evidence="1" id="KW-0472">Membrane</keyword>
<accession>A0A7J7VI93</accession>
<dbReference type="AlphaFoldDB" id="A0A7J7VI93"/>
<gene>
    <name evidence="2" type="ORF">mMyoMyo1_008377</name>
</gene>
<reference evidence="2 3" key="1">
    <citation type="journal article" date="2020" name="Nature">
        <title>Six reference-quality genomes reveal evolution of bat adaptations.</title>
        <authorList>
            <person name="Jebb D."/>
            <person name="Huang Z."/>
            <person name="Pippel M."/>
            <person name="Hughes G.M."/>
            <person name="Lavrichenko K."/>
            <person name="Devanna P."/>
            <person name="Winkler S."/>
            <person name="Jermiin L.S."/>
            <person name="Skirmuntt E.C."/>
            <person name="Katzourakis A."/>
            <person name="Burkitt-Gray L."/>
            <person name="Ray D.A."/>
            <person name="Sullivan K.A.M."/>
            <person name="Roscito J.G."/>
            <person name="Kirilenko B.M."/>
            <person name="Davalos L.M."/>
            <person name="Corthals A.P."/>
            <person name="Power M.L."/>
            <person name="Jones G."/>
            <person name="Ransome R.D."/>
            <person name="Dechmann D.K.N."/>
            <person name="Locatelli A.G."/>
            <person name="Puechmaille S.J."/>
            <person name="Fedrigo O."/>
            <person name="Jarvis E.D."/>
            <person name="Hiller M."/>
            <person name="Vernes S.C."/>
            <person name="Myers E.W."/>
            <person name="Teeling E.C."/>
        </authorList>
    </citation>
    <scope>NUCLEOTIDE SEQUENCE [LARGE SCALE GENOMIC DNA]</scope>
    <source>
        <strain evidence="2">MMyoMyo1</strain>
        <tissue evidence="2">Flight muscle</tissue>
    </source>
</reference>
<comment type="caution">
    <text evidence="2">The sequence shown here is derived from an EMBL/GenBank/DDBJ whole genome shotgun (WGS) entry which is preliminary data.</text>
</comment>
<protein>
    <submittedName>
        <fullName evidence="2">Uncharacterized protein</fullName>
    </submittedName>
</protein>
<organism evidence="2 3">
    <name type="scientific">Myotis myotis</name>
    <name type="common">Greater mouse-eared bat</name>
    <name type="synonym">Vespertilio myotis</name>
    <dbReference type="NCBI Taxonomy" id="51298"/>
    <lineage>
        <taxon>Eukaryota</taxon>
        <taxon>Metazoa</taxon>
        <taxon>Chordata</taxon>
        <taxon>Craniata</taxon>
        <taxon>Vertebrata</taxon>
        <taxon>Euteleostomi</taxon>
        <taxon>Mammalia</taxon>
        <taxon>Eutheria</taxon>
        <taxon>Laurasiatheria</taxon>
        <taxon>Chiroptera</taxon>
        <taxon>Yangochiroptera</taxon>
        <taxon>Vespertilionidae</taxon>
        <taxon>Myotis</taxon>
    </lineage>
</organism>
<feature type="transmembrane region" description="Helical" evidence="1">
    <location>
        <begin position="12"/>
        <end position="32"/>
    </location>
</feature>
<evidence type="ECO:0000313" key="2">
    <source>
        <dbReference type="EMBL" id="KAF6324927.1"/>
    </source>
</evidence>
<keyword evidence="3" id="KW-1185">Reference proteome</keyword>
<keyword evidence="1" id="KW-0812">Transmembrane</keyword>
<proteinExistence type="predicted"/>
<name>A0A7J7VI93_MYOMY</name>
<sequence length="187" mass="20915">MAVFESNRFHGVFITDFTSCFFFSSVLMFFCFKTCSARSLLNCCSPHNFQFLSHDFPRAGGGRISPLADGRQPLPEGQLPQRAAGVHRSRLQKPFPRTALPRVQGPRMGDLMLLTLLITPGPISRLSTPLTQTCGGGVRKTPFVAMRWVRPEPMDWMCVSSQIPVWEPSPHGDGVRRCGLWETTMKS</sequence>
<dbReference type="Proteomes" id="UP000527355">
    <property type="component" value="Unassembled WGS sequence"/>
</dbReference>
<keyword evidence="1" id="KW-1133">Transmembrane helix</keyword>